<dbReference type="RefSeq" id="WP_190835015.1">
    <property type="nucleotide sequence ID" value="NZ_CAWPPI010000086.1"/>
</dbReference>
<dbReference type="AlphaFoldDB" id="A0A8J6XPU9"/>
<evidence type="ECO:0000256" key="1">
    <source>
        <dbReference type="SAM" id="MobiDB-lite"/>
    </source>
</evidence>
<accession>A0A8J6XPU9</accession>
<dbReference type="EMBL" id="JACXAE010000086">
    <property type="protein sequence ID" value="MBD2775954.1"/>
    <property type="molecule type" value="Genomic_DNA"/>
</dbReference>
<dbReference type="Proteomes" id="UP000629098">
    <property type="component" value="Unassembled WGS sequence"/>
</dbReference>
<proteinExistence type="predicted"/>
<comment type="caution">
    <text evidence="2">The sequence shown here is derived from an EMBL/GenBank/DDBJ whole genome shotgun (WGS) entry which is preliminary data.</text>
</comment>
<keyword evidence="3" id="KW-1185">Reference proteome</keyword>
<feature type="region of interest" description="Disordered" evidence="1">
    <location>
        <begin position="21"/>
        <end position="54"/>
    </location>
</feature>
<organism evidence="2 3">
    <name type="scientific">Iningainema tapete BLCC-T55</name>
    <dbReference type="NCBI Taxonomy" id="2748662"/>
    <lineage>
        <taxon>Bacteria</taxon>
        <taxon>Bacillati</taxon>
        <taxon>Cyanobacteriota</taxon>
        <taxon>Cyanophyceae</taxon>
        <taxon>Nostocales</taxon>
        <taxon>Scytonemataceae</taxon>
        <taxon>Iningainema tapete</taxon>
    </lineage>
</organism>
<protein>
    <submittedName>
        <fullName evidence="2">Uncharacterized protein</fullName>
    </submittedName>
</protein>
<reference evidence="2" key="1">
    <citation type="submission" date="2020-09" db="EMBL/GenBank/DDBJ databases">
        <title>Iningainema tapete sp. nov. (Scytonemataceae, Cyanobacteria) from greenhouses in central Florida (USA) produces two types of nodularin with biosynthetic potential for microcystin-LR and anabaenopeptins.</title>
        <authorList>
            <person name="Berthold D.E."/>
            <person name="Lefler F.W."/>
            <person name="Huang I.-S."/>
            <person name="Abdulla H."/>
            <person name="Zimba P.V."/>
            <person name="Laughinghouse H.D. IV."/>
        </authorList>
    </citation>
    <scope>NUCLEOTIDE SEQUENCE</scope>
    <source>
        <strain evidence="2">BLCCT55</strain>
    </source>
</reference>
<sequence>MTRNRPTTICTRLKEIIDDVQPVASENRLKLPEPPPSHTKYPVPPDEDSRKRKS</sequence>
<gene>
    <name evidence="2" type="ORF">ICL16_28825</name>
</gene>
<evidence type="ECO:0000313" key="2">
    <source>
        <dbReference type="EMBL" id="MBD2775954.1"/>
    </source>
</evidence>
<evidence type="ECO:0000313" key="3">
    <source>
        <dbReference type="Proteomes" id="UP000629098"/>
    </source>
</evidence>
<name>A0A8J6XPU9_9CYAN</name>